<name>A0A165JY69_9BASI</name>
<sequence>MVIGSSSMGNPRMTLRGCTLRGNHVSRVLVLAGRVHRRAARCQKEAIAPMLLPQPSPLLTSVPSAAQLCPPSCRAPLPQTPGLHISAALR</sequence>
<protein>
    <submittedName>
        <fullName evidence="1">Uncharacterized protein</fullName>
    </submittedName>
</protein>
<keyword evidence="2" id="KW-1185">Reference proteome</keyword>
<dbReference type="Proteomes" id="UP000076842">
    <property type="component" value="Unassembled WGS sequence"/>
</dbReference>
<dbReference type="AlphaFoldDB" id="A0A165JY69"/>
<reference evidence="1 2" key="1">
    <citation type="journal article" date="2016" name="Mol. Biol. Evol.">
        <title>Comparative Genomics of Early-Diverging Mushroom-Forming Fungi Provides Insights into the Origins of Lignocellulose Decay Capabilities.</title>
        <authorList>
            <person name="Nagy L.G."/>
            <person name="Riley R."/>
            <person name="Tritt A."/>
            <person name="Adam C."/>
            <person name="Daum C."/>
            <person name="Floudas D."/>
            <person name="Sun H."/>
            <person name="Yadav J.S."/>
            <person name="Pangilinan J."/>
            <person name="Larsson K.H."/>
            <person name="Matsuura K."/>
            <person name="Barry K."/>
            <person name="Labutti K."/>
            <person name="Kuo R."/>
            <person name="Ohm R.A."/>
            <person name="Bhattacharya S.S."/>
            <person name="Shirouzu T."/>
            <person name="Yoshinaga Y."/>
            <person name="Martin F.M."/>
            <person name="Grigoriev I.V."/>
            <person name="Hibbett D.S."/>
        </authorList>
    </citation>
    <scope>NUCLEOTIDE SEQUENCE [LARGE SCALE GENOMIC DNA]</scope>
    <source>
        <strain evidence="1 2">HHB12733</strain>
    </source>
</reference>
<gene>
    <name evidence="1" type="ORF">CALCODRAFT_202495</name>
</gene>
<proteinExistence type="predicted"/>
<organism evidence="1 2">
    <name type="scientific">Calocera cornea HHB12733</name>
    <dbReference type="NCBI Taxonomy" id="1353952"/>
    <lineage>
        <taxon>Eukaryota</taxon>
        <taxon>Fungi</taxon>
        <taxon>Dikarya</taxon>
        <taxon>Basidiomycota</taxon>
        <taxon>Agaricomycotina</taxon>
        <taxon>Dacrymycetes</taxon>
        <taxon>Dacrymycetales</taxon>
        <taxon>Dacrymycetaceae</taxon>
        <taxon>Calocera</taxon>
    </lineage>
</organism>
<dbReference type="EMBL" id="KV423916">
    <property type="protein sequence ID" value="KZT62423.1"/>
    <property type="molecule type" value="Genomic_DNA"/>
</dbReference>
<accession>A0A165JY69</accession>
<evidence type="ECO:0000313" key="2">
    <source>
        <dbReference type="Proteomes" id="UP000076842"/>
    </source>
</evidence>
<evidence type="ECO:0000313" key="1">
    <source>
        <dbReference type="EMBL" id="KZT62423.1"/>
    </source>
</evidence>
<dbReference type="InParanoid" id="A0A165JY69"/>